<organism evidence="2 3">
    <name type="scientific">Siccirubricoccus soli</name>
    <dbReference type="NCBI Taxonomy" id="2899147"/>
    <lineage>
        <taxon>Bacteria</taxon>
        <taxon>Pseudomonadati</taxon>
        <taxon>Pseudomonadota</taxon>
        <taxon>Alphaproteobacteria</taxon>
        <taxon>Acetobacterales</taxon>
        <taxon>Roseomonadaceae</taxon>
        <taxon>Siccirubricoccus</taxon>
    </lineage>
</organism>
<keyword evidence="3" id="KW-1185">Reference proteome</keyword>
<dbReference type="Proteomes" id="UP001523392">
    <property type="component" value="Unassembled WGS sequence"/>
</dbReference>
<keyword evidence="1" id="KW-0812">Transmembrane</keyword>
<proteinExistence type="predicted"/>
<dbReference type="RefSeq" id="WP_252953843.1">
    <property type="nucleotide sequence ID" value="NZ_JAFIRR010000084.1"/>
</dbReference>
<gene>
    <name evidence="2" type="ORF">JYK14_13725</name>
</gene>
<protein>
    <submittedName>
        <fullName evidence="2">Uncharacterized protein</fullName>
    </submittedName>
</protein>
<evidence type="ECO:0000313" key="3">
    <source>
        <dbReference type="Proteomes" id="UP001523392"/>
    </source>
</evidence>
<accession>A0ABT1D5K8</accession>
<keyword evidence="1" id="KW-1133">Transmembrane helix</keyword>
<evidence type="ECO:0000313" key="2">
    <source>
        <dbReference type="EMBL" id="MCO6417215.1"/>
    </source>
</evidence>
<name>A0ABT1D5K8_9PROT</name>
<reference evidence="2 3" key="1">
    <citation type="submission" date="2021-12" db="EMBL/GenBank/DDBJ databases">
        <title>Siccirubricoccus leaddurans sp. nov., a high concentration Zn2+ tolerance bacterium.</title>
        <authorList>
            <person name="Cao Y."/>
        </authorList>
    </citation>
    <scope>NUCLEOTIDE SEQUENCE [LARGE SCALE GENOMIC DNA]</scope>
    <source>
        <strain evidence="2 3">KC 17139</strain>
    </source>
</reference>
<comment type="caution">
    <text evidence="2">The sequence shown here is derived from an EMBL/GenBank/DDBJ whole genome shotgun (WGS) entry which is preliminary data.</text>
</comment>
<keyword evidence="1" id="KW-0472">Membrane</keyword>
<sequence length="86" mass="9066">MPMRAYRATVGHVGVHVGRNIWKWVGVSAAATVIAGFVYGKLGRSAGVFGDFAALSGCILGTLVMVRSQLGFVPEHPLPGDDVIQQ</sequence>
<feature type="transmembrane region" description="Helical" evidence="1">
    <location>
        <begin position="21"/>
        <end position="40"/>
    </location>
</feature>
<dbReference type="EMBL" id="JAFIRR010000084">
    <property type="protein sequence ID" value="MCO6417215.1"/>
    <property type="molecule type" value="Genomic_DNA"/>
</dbReference>
<evidence type="ECO:0000256" key="1">
    <source>
        <dbReference type="SAM" id="Phobius"/>
    </source>
</evidence>